<evidence type="ECO:0000256" key="4">
    <source>
        <dbReference type="PROSITE-ProRule" id="PRU00192"/>
    </source>
</evidence>
<reference evidence="7" key="1">
    <citation type="submission" date="2009-08" db="EMBL/GenBank/DDBJ databases">
        <title>Annotation of Salpingoeca rosetta.</title>
        <authorList>
            <consortium name="The Broad Institute Genome Sequencing Platform"/>
            <person name="Russ C."/>
            <person name="Cuomo C."/>
            <person name="Burger G."/>
            <person name="Gray M.W."/>
            <person name="Holland P.W.H."/>
            <person name="King N."/>
            <person name="Lang F.B.F."/>
            <person name="Roger A.J."/>
            <person name="Ruiz-Trillo I."/>
            <person name="Young S.K."/>
            <person name="Zeng Q."/>
            <person name="Gargeya S."/>
            <person name="Alvarado L."/>
            <person name="Berlin A."/>
            <person name="Chapman S.B."/>
            <person name="Chen Z."/>
            <person name="Freedman E."/>
            <person name="Gellesch M."/>
            <person name="Goldberg J."/>
            <person name="Griggs A."/>
            <person name="Gujja S."/>
            <person name="Heilman E."/>
            <person name="Heiman D."/>
            <person name="Howarth C."/>
            <person name="Mehta T."/>
            <person name="Neiman D."/>
            <person name="Pearson M."/>
            <person name="Roberts A."/>
            <person name="Saif S."/>
            <person name="Shea T."/>
            <person name="Shenoy N."/>
            <person name="Sisk P."/>
            <person name="Stolte C."/>
            <person name="Sykes S."/>
            <person name="White J."/>
            <person name="Yandava C."/>
            <person name="Haas B."/>
            <person name="Nusbaum C."/>
            <person name="Birren B."/>
        </authorList>
    </citation>
    <scope>NUCLEOTIDE SEQUENCE [LARGE SCALE GENOMIC DNA]</scope>
    <source>
        <strain evidence="7">ATCC 50818</strain>
    </source>
</reference>
<proteinExistence type="predicted"/>
<dbReference type="Pfam" id="PF00017">
    <property type="entry name" value="SH2"/>
    <property type="match status" value="1"/>
</dbReference>
<dbReference type="SUPFAM" id="SSF50044">
    <property type="entry name" value="SH3-domain"/>
    <property type="match status" value="2"/>
</dbReference>
<dbReference type="PROSITE" id="PS50001">
    <property type="entry name" value="SH2"/>
    <property type="match status" value="1"/>
</dbReference>
<keyword evidence="7" id="KW-0675">Receptor</keyword>
<dbReference type="PRINTS" id="PR00499">
    <property type="entry name" value="P67PHOX"/>
</dbReference>
<keyword evidence="8" id="KW-1185">Reference proteome</keyword>
<dbReference type="InterPro" id="IPR036028">
    <property type="entry name" value="SH3-like_dom_sf"/>
</dbReference>
<dbReference type="InterPro" id="IPR036860">
    <property type="entry name" value="SH2_dom_sf"/>
</dbReference>
<dbReference type="Pfam" id="PF00018">
    <property type="entry name" value="SH3_1"/>
    <property type="match status" value="2"/>
</dbReference>
<dbReference type="GeneID" id="16075619"/>
<dbReference type="InParanoid" id="F2U6Q4"/>
<feature type="domain" description="SH2" evidence="5">
    <location>
        <begin position="60"/>
        <end position="150"/>
    </location>
</feature>
<name>F2U6Q4_SALR5</name>
<dbReference type="STRING" id="946362.F2U6Q4"/>
<feature type="domain" description="SH3" evidence="6">
    <location>
        <begin position="1"/>
        <end position="58"/>
    </location>
</feature>
<dbReference type="OMA" id="YVCPYNS"/>
<accession>F2U6Q4</accession>
<dbReference type="PRINTS" id="PR00452">
    <property type="entry name" value="SH3DOMAIN"/>
</dbReference>
<dbReference type="CDD" id="cd09941">
    <property type="entry name" value="SH2_Grb2_like"/>
    <property type="match status" value="1"/>
</dbReference>
<dbReference type="InterPro" id="IPR001452">
    <property type="entry name" value="SH3_domain"/>
</dbReference>
<evidence type="ECO:0000259" key="5">
    <source>
        <dbReference type="PROSITE" id="PS50001"/>
    </source>
</evidence>
<keyword evidence="2 3" id="KW-0727">SH2 domain</keyword>
<dbReference type="SMART" id="SM00326">
    <property type="entry name" value="SH3"/>
    <property type="match status" value="2"/>
</dbReference>
<evidence type="ECO:0000256" key="2">
    <source>
        <dbReference type="ARBA" id="ARBA00022999"/>
    </source>
</evidence>
<evidence type="ECO:0000259" key="6">
    <source>
        <dbReference type="PROSITE" id="PS50002"/>
    </source>
</evidence>
<feature type="domain" description="SH3" evidence="6">
    <location>
        <begin position="199"/>
        <end position="254"/>
    </location>
</feature>
<dbReference type="KEGG" id="sre:PTSG_04141"/>
<dbReference type="SUPFAM" id="SSF55550">
    <property type="entry name" value="SH2 domain"/>
    <property type="match status" value="1"/>
</dbReference>
<sequence>MEARALHDFAATQKDELSFSKGSIVKVINIDEDKNWFKAELDGKTGYIPANYVQMEPHGWFHGRISREDSERILMGARDDGAFLFRESWSTPGQVNNQQGVHVQHFKILRDDVGKYFLWVTKFNSLNELINYHKTSSVSRAEEIFLTTAIGRDGQPANMPAATAARVSQREAAAPVAQVRAPAPAPAPMPVAPPAQANPGETIVTAQYTFKPQESGELGFTKGEQIVVLDKSDEHWWKGRCRGEVGLFPAAYVA</sequence>
<dbReference type="CDD" id="cd11804">
    <property type="entry name" value="SH3_GRB2_like_N"/>
    <property type="match status" value="1"/>
</dbReference>
<dbReference type="OrthoDB" id="10255964at2759"/>
<dbReference type="AlphaFoldDB" id="F2U6Q4"/>
<dbReference type="RefSeq" id="XP_004995040.1">
    <property type="nucleotide sequence ID" value="XM_004994983.1"/>
</dbReference>
<evidence type="ECO:0000313" key="8">
    <source>
        <dbReference type="Proteomes" id="UP000007799"/>
    </source>
</evidence>
<protein>
    <submittedName>
        <fullName evidence="7">Growth factor receptor-bound protein 2</fullName>
    </submittedName>
</protein>
<evidence type="ECO:0000256" key="3">
    <source>
        <dbReference type="PROSITE-ProRule" id="PRU00191"/>
    </source>
</evidence>
<keyword evidence="1 4" id="KW-0728">SH3 domain</keyword>
<dbReference type="Gene3D" id="2.30.30.40">
    <property type="entry name" value="SH3 Domains"/>
    <property type="match status" value="2"/>
</dbReference>
<dbReference type="FunCoup" id="F2U6Q4">
    <property type="interactions" value="1494"/>
</dbReference>
<dbReference type="InterPro" id="IPR043539">
    <property type="entry name" value="Grb2-like"/>
</dbReference>
<dbReference type="SMART" id="SM00252">
    <property type="entry name" value="SH2"/>
    <property type="match status" value="1"/>
</dbReference>
<dbReference type="PANTHER" id="PTHR46037">
    <property type="entry name" value="PROTEIN ENHANCER OF SEVENLESS 2B"/>
    <property type="match status" value="1"/>
</dbReference>
<dbReference type="Gene3D" id="3.30.505.10">
    <property type="entry name" value="SH2 domain"/>
    <property type="match status" value="1"/>
</dbReference>
<dbReference type="PROSITE" id="PS50002">
    <property type="entry name" value="SH3"/>
    <property type="match status" value="2"/>
</dbReference>
<evidence type="ECO:0000313" key="7">
    <source>
        <dbReference type="EMBL" id="EGD83536.1"/>
    </source>
</evidence>
<dbReference type="eggNOG" id="KOG3601">
    <property type="taxonomic scope" value="Eukaryota"/>
</dbReference>
<evidence type="ECO:0000256" key="1">
    <source>
        <dbReference type="ARBA" id="ARBA00022443"/>
    </source>
</evidence>
<dbReference type="Proteomes" id="UP000007799">
    <property type="component" value="Unassembled WGS sequence"/>
</dbReference>
<gene>
    <name evidence="7" type="ORF">PTSG_04141</name>
</gene>
<organism evidence="8">
    <name type="scientific">Salpingoeca rosetta (strain ATCC 50818 / BSB-021)</name>
    <dbReference type="NCBI Taxonomy" id="946362"/>
    <lineage>
        <taxon>Eukaryota</taxon>
        <taxon>Choanoflagellata</taxon>
        <taxon>Craspedida</taxon>
        <taxon>Salpingoecidae</taxon>
        <taxon>Salpingoeca</taxon>
    </lineage>
</organism>
<dbReference type="PRINTS" id="PR00401">
    <property type="entry name" value="SH2DOMAIN"/>
</dbReference>
<dbReference type="EMBL" id="GL832963">
    <property type="protein sequence ID" value="EGD83536.1"/>
    <property type="molecule type" value="Genomic_DNA"/>
</dbReference>
<dbReference type="InterPro" id="IPR000980">
    <property type="entry name" value="SH2"/>
</dbReference>